<dbReference type="EMBL" id="CM001402">
    <property type="protein sequence ID" value="EHO41331.1"/>
    <property type="molecule type" value="Genomic_DNA"/>
</dbReference>
<dbReference type="GO" id="GO:0005615">
    <property type="term" value="C:extracellular space"/>
    <property type="evidence" value="ECO:0007669"/>
    <property type="project" value="TreeGrafter"/>
</dbReference>
<evidence type="ECO:0000313" key="7">
    <source>
        <dbReference type="Proteomes" id="UP000004671"/>
    </source>
</evidence>
<dbReference type="eggNOG" id="COG2866">
    <property type="taxonomic scope" value="Bacteria"/>
</dbReference>
<dbReference type="SMART" id="SM00631">
    <property type="entry name" value="Zn_pept"/>
    <property type="match status" value="1"/>
</dbReference>
<gene>
    <name evidence="5" type="ORF">Cabys_444</name>
    <name evidence="6" type="ORF">Calab_1714</name>
</gene>
<dbReference type="GO" id="GO:0008270">
    <property type="term" value="F:zinc ion binding"/>
    <property type="evidence" value="ECO:0007669"/>
    <property type="project" value="InterPro"/>
</dbReference>
<dbReference type="SUPFAM" id="SSF53187">
    <property type="entry name" value="Zn-dependent exopeptidases"/>
    <property type="match status" value="1"/>
</dbReference>
<dbReference type="PaxDb" id="880073-Calab_1714"/>
<dbReference type="PANTHER" id="PTHR11705">
    <property type="entry name" value="PROTEASE FAMILY M14 CARBOXYPEPTIDASE A,B"/>
    <property type="match status" value="1"/>
</dbReference>
<dbReference type="PROSITE" id="PS52035">
    <property type="entry name" value="PEPTIDASE_M14"/>
    <property type="match status" value="1"/>
</dbReference>
<comment type="cofactor">
    <cofactor evidence="1">
        <name>Zn(2+)</name>
        <dbReference type="ChEBI" id="CHEBI:29105"/>
    </cofactor>
</comment>
<keyword evidence="6" id="KW-0645">Protease</keyword>
<evidence type="ECO:0000256" key="2">
    <source>
        <dbReference type="ARBA" id="ARBA00005988"/>
    </source>
</evidence>
<reference evidence="6 7" key="1">
    <citation type="submission" date="2011-09" db="EMBL/GenBank/DDBJ databases">
        <title>The permanent draft genome of Caldithrix abyssi DSM 13497.</title>
        <authorList>
            <consortium name="US DOE Joint Genome Institute (JGI-PGF)"/>
            <person name="Lucas S."/>
            <person name="Han J."/>
            <person name="Lapidus A."/>
            <person name="Bruce D."/>
            <person name="Goodwin L."/>
            <person name="Pitluck S."/>
            <person name="Peters L."/>
            <person name="Kyrpides N."/>
            <person name="Mavromatis K."/>
            <person name="Ivanova N."/>
            <person name="Mikhailova N."/>
            <person name="Chertkov O."/>
            <person name="Detter J.C."/>
            <person name="Tapia R."/>
            <person name="Han C."/>
            <person name="Land M."/>
            <person name="Hauser L."/>
            <person name="Markowitz V."/>
            <person name="Cheng J.-F."/>
            <person name="Hugenholtz P."/>
            <person name="Woyke T."/>
            <person name="Wu D."/>
            <person name="Spring S."/>
            <person name="Brambilla E."/>
            <person name="Klenk H.-P."/>
            <person name="Eisen J.A."/>
        </authorList>
    </citation>
    <scope>NUCLEOTIDE SEQUENCE [LARGE SCALE GENOMIC DNA]</scope>
    <source>
        <strain evidence="6 7">DSM 13497</strain>
    </source>
</reference>
<evidence type="ECO:0000313" key="6">
    <source>
        <dbReference type="EMBL" id="EHO41331.1"/>
    </source>
</evidence>
<feature type="domain" description="Peptidase M14" evidence="4">
    <location>
        <begin position="36"/>
        <end position="318"/>
    </location>
</feature>
<dbReference type="STRING" id="880073.Cabys_444"/>
<dbReference type="GO" id="GO:0004181">
    <property type="term" value="F:metallocarboxypeptidase activity"/>
    <property type="evidence" value="ECO:0007669"/>
    <property type="project" value="InterPro"/>
</dbReference>
<dbReference type="KEGG" id="caby:Cabys_444"/>
<organism evidence="6 7">
    <name type="scientific">Caldithrix abyssi DSM 13497</name>
    <dbReference type="NCBI Taxonomy" id="880073"/>
    <lineage>
        <taxon>Bacteria</taxon>
        <taxon>Pseudomonadati</taxon>
        <taxon>Calditrichota</taxon>
        <taxon>Calditrichia</taxon>
        <taxon>Calditrichales</taxon>
        <taxon>Calditrichaceae</taxon>
        <taxon>Caldithrix</taxon>
    </lineage>
</organism>
<keyword evidence="7" id="KW-1185">Reference proteome</keyword>
<keyword evidence="6" id="KW-0121">Carboxypeptidase</keyword>
<name>H1XSB9_CALAY</name>
<dbReference type="HOGENOM" id="CLU_032905_0_0_0"/>
<dbReference type="Pfam" id="PF00246">
    <property type="entry name" value="Peptidase_M14"/>
    <property type="match status" value="1"/>
</dbReference>
<evidence type="ECO:0000256" key="1">
    <source>
        <dbReference type="ARBA" id="ARBA00001947"/>
    </source>
</evidence>
<dbReference type="Proteomes" id="UP000004671">
    <property type="component" value="Chromosome"/>
</dbReference>
<evidence type="ECO:0000313" key="5">
    <source>
        <dbReference type="EMBL" id="APF17195.1"/>
    </source>
</evidence>
<dbReference type="AlphaFoldDB" id="H1XSB9"/>
<dbReference type="Gene3D" id="3.40.630.10">
    <property type="entry name" value="Zn peptidases"/>
    <property type="match status" value="1"/>
</dbReference>
<dbReference type="InterPro" id="IPR000834">
    <property type="entry name" value="Peptidase_M14"/>
</dbReference>
<dbReference type="CDD" id="cd06241">
    <property type="entry name" value="M14-like"/>
    <property type="match status" value="1"/>
</dbReference>
<evidence type="ECO:0000256" key="3">
    <source>
        <dbReference type="PROSITE-ProRule" id="PRU01379"/>
    </source>
</evidence>
<dbReference type="InParanoid" id="H1XSB9"/>
<dbReference type="PANTHER" id="PTHR11705:SF145">
    <property type="entry name" value="PEPTIDASE M14 CARBOXYPEPTIDASE A DOMAIN-CONTAINING PROTEIN"/>
    <property type="match status" value="1"/>
</dbReference>
<evidence type="ECO:0000259" key="4">
    <source>
        <dbReference type="PROSITE" id="PS52035"/>
    </source>
</evidence>
<reference evidence="5 8" key="2">
    <citation type="submission" date="2016-11" db="EMBL/GenBank/DDBJ databases">
        <title>Genomic analysis of Caldithrix abyssi and proposal of a novel bacterial phylum Caldithrichaeota.</title>
        <authorList>
            <person name="Kublanov I."/>
            <person name="Sigalova O."/>
            <person name="Gavrilov S."/>
            <person name="Lebedinsky A."/>
            <person name="Ivanova N."/>
            <person name="Daum C."/>
            <person name="Reddy T."/>
            <person name="Klenk H.P."/>
            <person name="Goker M."/>
            <person name="Reva O."/>
            <person name="Miroshnichenko M."/>
            <person name="Kyprides N."/>
            <person name="Woyke T."/>
            <person name="Gelfand M."/>
        </authorList>
    </citation>
    <scope>NUCLEOTIDE SEQUENCE [LARGE SCALE GENOMIC DNA]</scope>
    <source>
        <strain evidence="5 8">LF13</strain>
    </source>
</reference>
<feature type="active site" description="Proton donor/acceptor" evidence="3">
    <location>
        <position position="293"/>
    </location>
</feature>
<dbReference type="GO" id="GO:0006508">
    <property type="term" value="P:proteolysis"/>
    <property type="evidence" value="ECO:0007669"/>
    <property type="project" value="InterPro"/>
</dbReference>
<keyword evidence="6" id="KW-0378">Hydrolase</keyword>
<accession>H1XSB9</accession>
<sequence precursor="true">MLRIILIFLLIMSVRFLGQARADDWQTYCEKSQFKATPDYAQTMAFCEKLADFSPWIQFISFGKSAQGRDLPLLIVNKDGRFDPQAINREQKLVVLIQAGIHAGEIDGKDAGFIFLRDLVVHKKHASLLDHVVLLFIPIFNVDGHERSGPYNRINQNGPQEMGWRTTAVNLNLNRDHLKADAVEMQAWLKLFNRWLPDFFVDIHVTDGADYQYVVTYNMDTHGVLDSGLNQFLKSRFIPALEHAMQENNLPIIQYVMFKNHHDPKSGMLNWVPSPRFSNGYTLLHNRPGLLIENHMLKDYRTRVNATYHMLETLFDLMNDFQGPLRRLIKQADRATLDADFLARPFPLTFRRTGDSTMIDFLGFEYQTLKSDVSGGLWYRYDNARPKTFRIPFYDFFVPERVVNLPLAYLVPVEWKTVIDRLALHGITYFELSQDMELNLETYRFKEVKFASSPYEGRQMVRFKSEPMRFKRIYYKGSVIVPVKQRTARVIAHIFEPDAPDSFVRWGFFNAIFEKKEYAESYVMEALARKMLAEDDQLRARFQEKMQADSAFARNPRAILNWFYRHSPYWDRFKDIYPVGKITDAQLLNHLLKGVN</sequence>
<evidence type="ECO:0000313" key="8">
    <source>
        <dbReference type="Proteomes" id="UP000183868"/>
    </source>
</evidence>
<proteinExistence type="inferred from homology"/>
<dbReference type="EMBL" id="CP018099">
    <property type="protein sequence ID" value="APF17195.1"/>
    <property type="molecule type" value="Genomic_DNA"/>
</dbReference>
<comment type="similarity">
    <text evidence="2 3">Belongs to the peptidase M14 family.</text>
</comment>
<dbReference type="Proteomes" id="UP000183868">
    <property type="component" value="Chromosome"/>
</dbReference>
<protein>
    <submittedName>
        <fullName evidence="6">Peptidase M14 carboxypeptidase A</fullName>
    </submittedName>
    <submittedName>
        <fullName evidence="5">Zinc carboxypeptidase</fullName>
    </submittedName>
</protein>